<gene>
    <name evidence="1" type="ORF">W59_24415</name>
</gene>
<protein>
    <submittedName>
        <fullName evidence="1">Cystathionine beta-synthase</fullName>
    </submittedName>
</protein>
<dbReference type="AlphaFoldDB" id="I0WLQ1"/>
<organism evidence="1 2">
    <name type="scientific">Rhodococcus opacus RKJ300 = JCM 13270</name>
    <dbReference type="NCBI Taxonomy" id="1165867"/>
    <lineage>
        <taxon>Bacteria</taxon>
        <taxon>Bacillati</taxon>
        <taxon>Actinomycetota</taxon>
        <taxon>Actinomycetes</taxon>
        <taxon>Mycobacteriales</taxon>
        <taxon>Nocardiaceae</taxon>
        <taxon>Rhodococcus</taxon>
    </lineage>
</organism>
<comment type="caution">
    <text evidence="1">The sequence shown here is derived from an EMBL/GenBank/DDBJ whole genome shotgun (WGS) entry which is preliminary data.</text>
</comment>
<dbReference type="EMBL" id="AJJH01000137">
    <property type="protein sequence ID" value="EID77317.1"/>
    <property type="molecule type" value="Genomic_DNA"/>
</dbReference>
<evidence type="ECO:0000313" key="2">
    <source>
        <dbReference type="Proteomes" id="UP000006447"/>
    </source>
</evidence>
<dbReference type="PATRIC" id="fig|1165867.3.peg.4988"/>
<dbReference type="Proteomes" id="UP000006447">
    <property type="component" value="Unassembled WGS sequence"/>
</dbReference>
<accession>I0WLQ1</accession>
<name>I0WLQ1_RHOOP</name>
<reference evidence="1 2" key="1">
    <citation type="journal article" date="2012" name="J. Bacteriol.">
        <title>Draft genome sequence of the nitrophenol-degrading actinomycete Rhodococcus imtechensis RKJ300.</title>
        <authorList>
            <person name="Vikram S."/>
            <person name="Kumar S."/>
            <person name="Subramanian S."/>
            <person name="Raghava G.P."/>
        </authorList>
    </citation>
    <scope>NUCLEOTIDE SEQUENCE [LARGE SCALE GENOMIC DNA]</scope>
    <source>
        <strain evidence="1 2">RKJ300</strain>
    </source>
</reference>
<sequence length="53" mass="5512">MHIDQPLPVVGVTEELSVAVQRIGGHRGPVIVSENGRAVALVDADVVRTSPVA</sequence>
<evidence type="ECO:0000313" key="1">
    <source>
        <dbReference type="EMBL" id="EID77317.1"/>
    </source>
</evidence>
<proteinExistence type="predicted"/>